<proteinExistence type="predicted"/>
<evidence type="ECO:0000313" key="2">
    <source>
        <dbReference type="Proteomes" id="UP000030302"/>
    </source>
</evidence>
<dbReference type="AlphaFoldDB" id="A0A0A1F6Y3"/>
<dbReference type="KEGG" id="care:LT85_0289"/>
<dbReference type="RefSeq" id="WP_038484403.1">
    <property type="nucleotide sequence ID" value="NZ_CP009962.1"/>
</dbReference>
<reference evidence="2" key="1">
    <citation type="journal article" date="2014" name="Soil Biol. Biochem.">
        <title>Structure and function of bacterial communities in ageing soils: Insights from the Mendocino ecological staircase.</title>
        <authorList>
            <person name="Uroz S."/>
            <person name="Tech J.J."/>
            <person name="Sawaya N.A."/>
            <person name="Frey-Klett P."/>
            <person name="Leveau J.H.J."/>
        </authorList>
    </citation>
    <scope>NUCLEOTIDE SEQUENCE [LARGE SCALE GENOMIC DNA]</scope>
    <source>
        <strain evidence="2">Cal35</strain>
    </source>
</reference>
<sequence>MELTKEILEDIFQITRQVSKNNMTLTEGKNELVRLYGINPNSATMSIRSLRHMINGERYRRALTIDATDYFLARIKKEDGESALKVALAGLSAHIDYRTLTGVLVPGLQSVLAKHSS</sequence>
<name>A0A0A1F6Y3_9BURK</name>
<gene>
    <name evidence="1" type="ORF">LT85_0289</name>
</gene>
<protein>
    <submittedName>
        <fullName evidence="1">Uncharacterized protein</fullName>
    </submittedName>
</protein>
<dbReference type="EMBL" id="CP009962">
    <property type="protein sequence ID" value="AIY39449.1"/>
    <property type="molecule type" value="Genomic_DNA"/>
</dbReference>
<dbReference type="Proteomes" id="UP000030302">
    <property type="component" value="Chromosome"/>
</dbReference>
<dbReference type="OrthoDB" id="9802640at2"/>
<keyword evidence="2" id="KW-1185">Reference proteome</keyword>
<organism evidence="1 2">
    <name type="scientific">Collimonas arenae</name>
    <dbReference type="NCBI Taxonomy" id="279058"/>
    <lineage>
        <taxon>Bacteria</taxon>
        <taxon>Pseudomonadati</taxon>
        <taxon>Pseudomonadota</taxon>
        <taxon>Betaproteobacteria</taxon>
        <taxon>Burkholderiales</taxon>
        <taxon>Oxalobacteraceae</taxon>
        <taxon>Collimonas</taxon>
    </lineage>
</organism>
<accession>A0A0A1F6Y3</accession>
<evidence type="ECO:0000313" key="1">
    <source>
        <dbReference type="EMBL" id="AIY39449.1"/>
    </source>
</evidence>
<dbReference type="HOGENOM" id="CLU_2080753_0_0_4"/>